<dbReference type="Proteomes" id="UP000500845">
    <property type="component" value="Segment"/>
</dbReference>
<dbReference type="EMBL" id="MH394321">
    <property type="protein sequence ID" value="AXS67769.1"/>
    <property type="molecule type" value="Genomic_DNA"/>
</dbReference>
<dbReference type="RefSeq" id="YP_010086977.1">
    <property type="nucleotide sequence ID" value="NC_055500.1"/>
</dbReference>
<dbReference type="KEGG" id="vg:65102222"/>
<proteinExistence type="predicted"/>
<evidence type="ECO:0000313" key="2">
    <source>
        <dbReference type="Proteomes" id="UP000500845"/>
    </source>
</evidence>
<evidence type="ECO:0000313" key="1">
    <source>
        <dbReference type="EMBL" id="AXS67769.1"/>
    </source>
</evidence>
<dbReference type="GeneID" id="65102222"/>
<organism evidence="1 2">
    <name type="scientific">Cryptophlebia peltastica nucleopolyhedrovirus</name>
    <dbReference type="NCBI Taxonomy" id="2304025"/>
    <lineage>
        <taxon>Viruses</taxon>
        <taxon>Viruses incertae sedis</taxon>
        <taxon>Naldaviricetes</taxon>
        <taxon>Lefavirales</taxon>
        <taxon>Baculoviridae</taxon>
        <taxon>Alphabaculovirus</taxon>
        <taxon>Alphabaculovirus crypeltasticae</taxon>
    </lineage>
</organism>
<protein>
    <submittedName>
        <fullName evidence="1">Gp16</fullName>
    </submittedName>
</protein>
<accession>A0A346RNX2</accession>
<keyword evidence="2" id="KW-1185">Reference proteome</keyword>
<sequence length="96" mass="11354">MNYSCVALVLLLAYLWHAGSLMEEINAIKELLSDTYEMIETKFYTMTREIKHMRNETMFFLNQIHNTTMETIQLVTNNSKKIDEMNTKIDTLISFH</sequence>
<reference evidence="1 2" key="1">
    <citation type="journal article" date="2018" name="J. Invertebr. Pathol.">
        <title>Morphological, genetic and biological characterisation of a novel alphabaculovirus isolated from Cryptophlebia peltastica (Lepidoptera: Tortricidae).</title>
        <authorList>
            <person name="Marsberg T."/>
            <person name="Jukes M.D."/>
            <person name="Krejmer-Rabalska M."/>
            <person name="Rabalski L."/>
            <person name="Knox C.M."/>
            <person name="Moore S.D."/>
            <person name="Hill M.P."/>
            <person name="Szewczyk B."/>
        </authorList>
    </citation>
    <scope>NUCLEOTIDE SEQUENCE [LARGE SCALE GENOMIC DNA]</scope>
    <source>
        <strain evidence="1">SA</strain>
    </source>
</reference>
<name>A0A346RNX2_9ABAC</name>